<dbReference type="Gene3D" id="3.30.70.330">
    <property type="match status" value="1"/>
</dbReference>
<feature type="region of interest" description="Disordered" evidence="2">
    <location>
        <begin position="1199"/>
        <end position="1219"/>
    </location>
</feature>
<dbReference type="PROSITE" id="PS50102">
    <property type="entry name" value="RRM"/>
    <property type="match status" value="1"/>
</dbReference>
<gene>
    <name evidence="4" type="ORF">B0T18DRAFT_388922</name>
</gene>
<accession>A0AA40F177</accession>
<dbReference type="EMBL" id="JAUKUD010000003">
    <property type="protein sequence ID" value="KAK0749303.1"/>
    <property type="molecule type" value="Genomic_DNA"/>
</dbReference>
<protein>
    <recommendedName>
        <fullName evidence="3">RRM domain-containing protein</fullName>
    </recommendedName>
</protein>
<dbReference type="SUPFAM" id="SSF54928">
    <property type="entry name" value="RNA-binding domain, RBD"/>
    <property type="match status" value="1"/>
</dbReference>
<evidence type="ECO:0000259" key="3">
    <source>
        <dbReference type="PROSITE" id="PS50102"/>
    </source>
</evidence>
<feature type="compositionally biased region" description="Gly residues" evidence="2">
    <location>
        <begin position="1458"/>
        <end position="1478"/>
    </location>
</feature>
<feature type="region of interest" description="Disordered" evidence="2">
    <location>
        <begin position="1440"/>
        <end position="1511"/>
    </location>
</feature>
<keyword evidence="1" id="KW-0694">RNA-binding</keyword>
<sequence length="1511" mass="164981">MLSDAMYPNMSLSPPCVFSVVKSGKEKRMFQRPLAQRETSCWGEETIWFHSFGYRWHYPVEVCQVVRPQSWRGLWYYFSCHDLWHHGTWNLWNLLNNLSDLNKAWDRGIRTRLTPTWNWKMYDSEAEFEKAVLKLKLVVQRDSYFAFHNGVFRKKHNRKSWQDGRLWWFDWETNLRDLWAGEPVGDARLGWIQMSTENGRDVVDNGWDAEDLDDDEDDDDKRLAAEEHIHHWPWENAAEAPDDNLDTTTLVETGANLNWEDVRVLAEAFDILSVLSDDDWKVDFDRRRASGDLRGLVRMELERLYHDHYPFGGDNTMSASTHGKTKGVKKSGRRLRQSPRRGRESGTARDDPRFRALLSATRCPGLFPYGPQNKKFHFLKFSLLPSSSAIVLETERTAANPQPQPLSRIFFCPRGRTLLRTPLCVLKIAHPSAKICQSFIQHKPRFGQPSNSLQSSSSYSLTFGGAFDSARKASILTTNFLPPPPFPPRRLSISPKFEARERRTFAKARRRTFEKAKRRTIRLDISKMASNQAGRRQNQAVKYGVSGSQETFLAYPPFTTRAIEPQIHHGFNPNPQLYRVNQGNAGHGGFAGQGGHPGNQHHQGAPNEDAYAHPDCKNRQINVKRFAYRVVNCFCSRCQGRTNTLYVTNFGPELADCQIIKHVRSLFSRYGRVESVNFVHSDDGRRKKPMAIFVRFGASTDAWEARHAFNHVKLPRLADKLSVQFAQGSMFLSDEWKNRHRRKEPKAKKYEPFPWPQPVQNRAFGAGGAAVHHMAHPNIQGMMAPMGRAGGRPMGNKNGGNHSPRHVIARSPSDPFVSTEPTVLPSPDDPNSWLRPIPPINRMGPTQRVMMPPPGQRATMPPPAPLPLGSAMGQQAFAPRFLIPFAPSGSAFYPPPHGLVAPFVPAPFPTTHNHHPGWFFFPPAPVPAAFAPAPAVSAPTAPVAPAPAAPVAVAPPAPPAPVKIPSPVVAISQDVMPDDAMVEEVILESGHRYLFCEGQLISKESPSPSFVPSKPTPDSPTPNRESRRPLVVNGSYGGIHHQLALATSGRMPVTTFRSAKELIPEGTVPKSVIAEGKKNAVFTELIPEGLVPKSVIVEGKEKAVSPPVASSPSPLSPVPASVAASEASLPAFIQFQSPLAPVCAPEVSPPIGAEFPSSLSGSATAHSFSPPGGVFEHAGETVVRRPSRAQFTRLPSEWASTSFSGMPDPSAPSPLGSTLISPLPDGQLYAPGPAAIRDWHCHANAGHSGFDASPAGPPPAASSVEVHQGFYGELEPFPQDPSTHQPSSKADASEVLRKDKKKNKKTTIPTRPPPAASSIEIHRGLYEFLPFSSGLSTGPPSEAGASSAPVHKTKTKKKKGVKNAKKASDGTVLGPIPSQTKVNPAPSLRGTQAHHDPAPPHPDGRKANDKKKKANRADAALGHSPVADAKVTVGLRPTRQRARGAGGGGAQALRDLGGAPGSGRGGGGGHGVSGGGSGSADADTSIHGCFTGLPPSFDPWPRVGSESAGGQ</sequence>
<keyword evidence="5" id="KW-1185">Reference proteome</keyword>
<evidence type="ECO:0000256" key="1">
    <source>
        <dbReference type="PROSITE-ProRule" id="PRU00176"/>
    </source>
</evidence>
<evidence type="ECO:0000313" key="4">
    <source>
        <dbReference type="EMBL" id="KAK0749303.1"/>
    </source>
</evidence>
<feature type="region of interest" description="Disordered" evidence="2">
    <location>
        <begin position="1337"/>
        <end position="1427"/>
    </location>
</feature>
<feature type="region of interest" description="Disordered" evidence="2">
    <location>
        <begin position="583"/>
        <end position="606"/>
    </location>
</feature>
<feature type="region of interest" description="Disordered" evidence="2">
    <location>
        <begin position="1004"/>
        <end position="1030"/>
    </location>
</feature>
<dbReference type="InterPro" id="IPR035979">
    <property type="entry name" value="RBD_domain_sf"/>
</dbReference>
<feature type="compositionally biased region" description="Gly residues" evidence="2">
    <location>
        <begin position="585"/>
        <end position="597"/>
    </location>
</feature>
<feature type="region of interest" description="Disordered" evidence="2">
    <location>
        <begin position="797"/>
        <end position="844"/>
    </location>
</feature>
<feature type="compositionally biased region" description="Basic and acidic residues" evidence="2">
    <location>
        <begin position="1393"/>
        <end position="1407"/>
    </location>
</feature>
<evidence type="ECO:0000256" key="2">
    <source>
        <dbReference type="SAM" id="MobiDB-lite"/>
    </source>
</evidence>
<comment type="caution">
    <text evidence="4">The sequence shown here is derived from an EMBL/GenBank/DDBJ whole genome shotgun (WGS) entry which is preliminary data.</text>
</comment>
<organism evidence="4 5">
    <name type="scientific">Schizothecium vesticola</name>
    <dbReference type="NCBI Taxonomy" id="314040"/>
    <lineage>
        <taxon>Eukaryota</taxon>
        <taxon>Fungi</taxon>
        <taxon>Dikarya</taxon>
        <taxon>Ascomycota</taxon>
        <taxon>Pezizomycotina</taxon>
        <taxon>Sordariomycetes</taxon>
        <taxon>Sordariomycetidae</taxon>
        <taxon>Sordariales</taxon>
        <taxon>Schizotheciaceae</taxon>
        <taxon>Schizothecium</taxon>
    </lineage>
</organism>
<reference evidence="4" key="1">
    <citation type="submission" date="2023-06" db="EMBL/GenBank/DDBJ databases">
        <title>Genome-scale phylogeny and comparative genomics of the fungal order Sordariales.</title>
        <authorList>
            <consortium name="Lawrence Berkeley National Laboratory"/>
            <person name="Hensen N."/>
            <person name="Bonometti L."/>
            <person name="Westerberg I."/>
            <person name="Brannstrom I.O."/>
            <person name="Guillou S."/>
            <person name="Cros-Aarteil S."/>
            <person name="Calhoun S."/>
            <person name="Haridas S."/>
            <person name="Kuo A."/>
            <person name="Mondo S."/>
            <person name="Pangilinan J."/>
            <person name="Riley R."/>
            <person name="LaButti K."/>
            <person name="Andreopoulos B."/>
            <person name="Lipzen A."/>
            <person name="Chen C."/>
            <person name="Yanf M."/>
            <person name="Daum C."/>
            <person name="Ng V."/>
            <person name="Clum A."/>
            <person name="Steindorff A."/>
            <person name="Ohm R."/>
            <person name="Martin F."/>
            <person name="Silar P."/>
            <person name="Natvig D."/>
            <person name="Lalanne C."/>
            <person name="Gautier V."/>
            <person name="Ament-velasquez S.L."/>
            <person name="Kruys A."/>
            <person name="Hutchinson M.I."/>
            <person name="Powell A.J."/>
            <person name="Barry K."/>
            <person name="Miller A.N."/>
            <person name="Grigoriev I.V."/>
            <person name="Debuchy R."/>
            <person name="Gladieux P."/>
            <person name="Thoren M.H."/>
            <person name="Johannesson H."/>
        </authorList>
    </citation>
    <scope>NUCLEOTIDE SEQUENCE</scope>
    <source>
        <strain evidence="4">SMH3187-1</strain>
    </source>
</reference>
<dbReference type="InterPro" id="IPR000504">
    <property type="entry name" value="RRM_dom"/>
</dbReference>
<feature type="region of interest" description="Disordered" evidence="2">
    <location>
        <begin position="313"/>
        <end position="351"/>
    </location>
</feature>
<feature type="compositionally biased region" description="Basic residues" evidence="2">
    <location>
        <begin position="1351"/>
        <end position="1365"/>
    </location>
</feature>
<feature type="compositionally biased region" description="Basic and acidic residues" evidence="2">
    <location>
        <begin position="341"/>
        <end position="351"/>
    </location>
</feature>
<name>A0AA40F177_9PEZI</name>
<proteinExistence type="predicted"/>
<dbReference type="Proteomes" id="UP001172155">
    <property type="component" value="Unassembled WGS sequence"/>
</dbReference>
<feature type="domain" description="RRM" evidence="3">
    <location>
        <begin position="643"/>
        <end position="728"/>
    </location>
</feature>
<feature type="compositionally biased region" description="Polar residues" evidence="2">
    <location>
        <begin position="1280"/>
        <end position="1290"/>
    </location>
</feature>
<dbReference type="GO" id="GO:0003723">
    <property type="term" value="F:RNA binding"/>
    <property type="evidence" value="ECO:0007669"/>
    <property type="project" value="UniProtKB-UniRule"/>
</dbReference>
<feature type="region of interest" description="Disordered" evidence="2">
    <location>
        <begin position="1273"/>
        <end position="1319"/>
    </location>
</feature>
<evidence type="ECO:0000313" key="5">
    <source>
        <dbReference type="Proteomes" id="UP001172155"/>
    </source>
</evidence>
<dbReference type="InterPro" id="IPR012677">
    <property type="entry name" value="Nucleotide-bd_a/b_plait_sf"/>
</dbReference>
<feature type="compositionally biased region" description="Basic residues" evidence="2">
    <location>
        <begin position="323"/>
        <end position="340"/>
    </location>
</feature>